<dbReference type="InterPro" id="IPR009057">
    <property type="entry name" value="Homeodomain-like_sf"/>
</dbReference>
<feature type="region of interest" description="Disordered" evidence="1">
    <location>
        <begin position="726"/>
        <end position="754"/>
    </location>
</feature>
<dbReference type="Pfam" id="PF00249">
    <property type="entry name" value="Myb_DNA-binding"/>
    <property type="match status" value="2"/>
</dbReference>
<feature type="compositionally biased region" description="Basic and acidic residues" evidence="1">
    <location>
        <begin position="190"/>
        <end position="208"/>
    </location>
</feature>
<dbReference type="SUPFAM" id="SSF46689">
    <property type="entry name" value="Homeodomain-like"/>
    <property type="match status" value="2"/>
</dbReference>
<protein>
    <submittedName>
        <fullName evidence="5">Putative myb-like dna-binding domain-containing protein</fullName>
    </submittedName>
</protein>
<proteinExistence type="predicted"/>
<dbReference type="GO" id="GO:0034967">
    <property type="term" value="C:Set3 complex"/>
    <property type="evidence" value="ECO:0007669"/>
    <property type="project" value="TreeGrafter"/>
</dbReference>
<dbReference type="HOGENOM" id="CLU_001420_0_0_1"/>
<evidence type="ECO:0000313" key="5">
    <source>
        <dbReference type="EMBL" id="KHJ30983.1"/>
    </source>
</evidence>
<dbReference type="PROSITE" id="PS51293">
    <property type="entry name" value="SANT"/>
    <property type="match status" value="1"/>
</dbReference>
<dbReference type="PROSITE" id="PS51294">
    <property type="entry name" value="HTH_MYB"/>
    <property type="match status" value="1"/>
</dbReference>
<evidence type="ECO:0000256" key="1">
    <source>
        <dbReference type="SAM" id="MobiDB-lite"/>
    </source>
</evidence>
<dbReference type="STRING" id="52586.A0A0B1NYD0"/>
<keyword evidence="6" id="KW-1185">Reference proteome</keyword>
<gene>
    <name evidence="5" type="ORF">EV44_g3055</name>
</gene>
<feature type="domain" description="SANT" evidence="3">
    <location>
        <begin position="831"/>
        <end position="882"/>
    </location>
</feature>
<feature type="compositionally biased region" description="Basic and acidic residues" evidence="1">
    <location>
        <begin position="42"/>
        <end position="51"/>
    </location>
</feature>
<feature type="region of interest" description="Disordered" evidence="1">
    <location>
        <begin position="917"/>
        <end position="950"/>
    </location>
</feature>
<dbReference type="OMA" id="RITRECT"/>
<feature type="compositionally biased region" description="Low complexity" evidence="1">
    <location>
        <begin position="979"/>
        <end position="1003"/>
    </location>
</feature>
<feature type="region of interest" description="Disordered" evidence="1">
    <location>
        <begin position="245"/>
        <end position="282"/>
    </location>
</feature>
<keyword evidence="5" id="KW-0238">DNA-binding</keyword>
<evidence type="ECO:0000259" key="3">
    <source>
        <dbReference type="PROSITE" id="PS51293"/>
    </source>
</evidence>
<feature type="region of interest" description="Disordered" evidence="1">
    <location>
        <begin position="1"/>
        <end position="141"/>
    </location>
</feature>
<dbReference type="InterPro" id="IPR017930">
    <property type="entry name" value="Myb_dom"/>
</dbReference>
<dbReference type="InterPro" id="IPR017884">
    <property type="entry name" value="SANT_dom"/>
</dbReference>
<feature type="compositionally biased region" description="Basic and acidic residues" evidence="1">
    <location>
        <begin position="105"/>
        <end position="141"/>
    </location>
</feature>
<feature type="domain" description="HTH myb-type" evidence="4">
    <location>
        <begin position="1132"/>
        <end position="1178"/>
    </location>
</feature>
<dbReference type="PANTHER" id="PTHR13992">
    <property type="entry name" value="NUCLEAR RECEPTOR CO-REPRESSOR RELATED NCOR"/>
    <property type="match status" value="1"/>
</dbReference>
<dbReference type="Gene3D" id="1.10.10.60">
    <property type="entry name" value="Homeodomain-like"/>
    <property type="match status" value="2"/>
</dbReference>
<dbReference type="EMBL" id="JNVN01003384">
    <property type="protein sequence ID" value="KHJ30983.1"/>
    <property type="molecule type" value="Genomic_DNA"/>
</dbReference>
<dbReference type="InterPro" id="IPR001005">
    <property type="entry name" value="SANT/Myb"/>
</dbReference>
<dbReference type="PROSITE" id="PS50090">
    <property type="entry name" value="MYB_LIKE"/>
    <property type="match status" value="1"/>
</dbReference>
<feature type="domain" description="Myb-like" evidence="2">
    <location>
        <begin position="1124"/>
        <end position="1174"/>
    </location>
</feature>
<feature type="compositionally biased region" description="Basic and acidic residues" evidence="1">
    <location>
        <begin position="153"/>
        <end position="165"/>
    </location>
</feature>
<feature type="region of interest" description="Disordered" evidence="1">
    <location>
        <begin position="153"/>
        <end position="211"/>
    </location>
</feature>
<feature type="compositionally biased region" description="Polar residues" evidence="1">
    <location>
        <begin position="52"/>
        <end position="61"/>
    </location>
</feature>
<dbReference type="PANTHER" id="PTHR13992:SF39">
    <property type="entry name" value="SMRTER, ISOFORM G"/>
    <property type="match status" value="1"/>
</dbReference>
<dbReference type="InterPro" id="IPR051571">
    <property type="entry name" value="N-CoR_corepressor"/>
</dbReference>
<feature type="compositionally biased region" description="Basic and acidic residues" evidence="1">
    <location>
        <begin position="62"/>
        <end position="85"/>
    </location>
</feature>
<dbReference type="AlphaFoldDB" id="A0A0B1NYD0"/>
<feature type="compositionally biased region" description="Low complexity" evidence="1">
    <location>
        <begin position="348"/>
        <end position="362"/>
    </location>
</feature>
<dbReference type="CDD" id="cd00167">
    <property type="entry name" value="SANT"/>
    <property type="match status" value="2"/>
</dbReference>
<name>A0A0B1NYD0_UNCNE</name>
<feature type="region of interest" description="Disordered" evidence="1">
    <location>
        <begin position="337"/>
        <end position="364"/>
    </location>
</feature>
<dbReference type="Proteomes" id="UP000030854">
    <property type="component" value="Unassembled WGS sequence"/>
</dbReference>
<feature type="region of interest" description="Disordered" evidence="1">
    <location>
        <begin position="964"/>
        <end position="1042"/>
    </location>
</feature>
<evidence type="ECO:0000259" key="4">
    <source>
        <dbReference type="PROSITE" id="PS51294"/>
    </source>
</evidence>
<evidence type="ECO:0000313" key="6">
    <source>
        <dbReference type="Proteomes" id="UP000030854"/>
    </source>
</evidence>
<organism evidence="5 6">
    <name type="scientific">Uncinula necator</name>
    <name type="common">Grape powdery mildew</name>
    <dbReference type="NCBI Taxonomy" id="52586"/>
    <lineage>
        <taxon>Eukaryota</taxon>
        <taxon>Fungi</taxon>
        <taxon>Dikarya</taxon>
        <taxon>Ascomycota</taxon>
        <taxon>Pezizomycotina</taxon>
        <taxon>Leotiomycetes</taxon>
        <taxon>Erysiphales</taxon>
        <taxon>Erysiphaceae</taxon>
        <taxon>Erysiphe</taxon>
    </lineage>
</organism>
<reference evidence="5 6" key="1">
    <citation type="journal article" date="2014" name="BMC Genomics">
        <title>Adaptive genomic structural variation in the grape powdery mildew pathogen, Erysiphe necator.</title>
        <authorList>
            <person name="Jones L."/>
            <person name="Riaz S."/>
            <person name="Morales-Cruz A."/>
            <person name="Amrine K.C."/>
            <person name="McGuire B."/>
            <person name="Gubler W.D."/>
            <person name="Walker M.A."/>
            <person name="Cantu D."/>
        </authorList>
    </citation>
    <scope>NUCLEOTIDE SEQUENCE [LARGE SCALE GENOMIC DNA]</scope>
    <source>
        <strain evidence="6">c</strain>
    </source>
</reference>
<dbReference type="GO" id="GO:0006357">
    <property type="term" value="P:regulation of transcription by RNA polymerase II"/>
    <property type="evidence" value="ECO:0007669"/>
    <property type="project" value="TreeGrafter"/>
</dbReference>
<dbReference type="GO" id="GO:0003677">
    <property type="term" value="F:DNA binding"/>
    <property type="evidence" value="ECO:0007669"/>
    <property type="project" value="UniProtKB-KW"/>
</dbReference>
<accession>A0A0B1NYD0</accession>
<dbReference type="SMART" id="SM00717">
    <property type="entry name" value="SANT"/>
    <property type="match status" value="2"/>
</dbReference>
<feature type="compositionally biased region" description="Polar residues" evidence="1">
    <location>
        <begin position="967"/>
        <end position="978"/>
    </location>
</feature>
<evidence type="ECO:0000259" key="2">
    <source>
        <dbReference type="PROSITE" id="PS50090"/>
    </source>
</evidence>
<sequence>MNVRAFRSRYQQGYDSKESLQSSKELSPGRYNDIGDNFRGGTNRERRRSNPDTRTNQLTSNTKRELFRESLCRDLSRDFSREPPRGPKGVPDAPTGPRASSYGDFRSDFSFRGDIRSERGRGRSHGWRDDSRDRGWDPERDYRDRRDERFSTTFRDDRSRDRWGSRDTYSSSRRPLSPQGRGRSPSYSQRDIREPAISDLERTKRVSRDSSLSTGFLSSDIIQPFARTFGKVRGARGRARTGNYDEYHRITGPNRSPADTGWNRRTQPSATPPPPVPAFGSTSNSIPIGTYSSTGIVATLNGSAASIAVPTAPRSERRHNKITTPTSTQTFSEISRRNGVDKQLGNPTSSVNLTSSTSPSISKFDQNKSDYEITKKGEKEISLVQDSNRSSHLISDKILASTHEAFSHHLAARSNTSSHKRHPIIAKGPPVKLDTLLEDAGNTSDSDSGDDFGDEYFEKEISRVKEEISKISLVNPLLPRCEPEVLFLNAFIESDIWNIIETTEFSTLNKCQESKLEKEIQDETSKLLTAVNSVKSKAQIKGLKPNLVTTLELPSAKLLAPENFSPNTTFEYQNKKIELVPATLSHNSNSSEKHSIKDLELHVHRPKRSATKQLDSSTDDLSDAENAAILESVRKRMKTPPITSLPRFKYKPWYEDEVFLKSLEPSALIGVRIYHHLAEVTSQKKRDQEKEKRRWASRYYRYRRFTDRSNDPAAIRSRERFLKSQAKSAAEATAPKSVLASANSKPEGSRRVGSRFATEHELQRVLLQSEKEAKESKDKQDRITRECTATAKEAIIPDMLWDDKEREAIHFEDRSGLISFERSFAILEFGEPIDNFTKEESSLFEKAYFEFPKQWGKIAETLPTRDYKSCIQHYYLVKHPSSLKKKLKDQSKKRKGRQSKVKKEKIVPLINDLSSIRDEEEIPDGEADARSRRPRRAAAPTFNSDLKDQQNEFEATNLALSLAKKPSGNSSSEQNTETLSDPASHSFPSSPHSLPVPLQPSLPIVTATKRKAKISRDKPTKQVKSSQSSVAPPEYQKADSPVTTLSQEYKMQQKSEISSKDCTETENLILKPDSNISYVTPVEQATSLIATNTSNFEKNQPVKTPEMTKISITSKSEPSLTQKNAQQTSSYWSVQEQDIFSTLLGYYGTNWHAISKYMATKTHIMVKNHYQRQVDSGKMKEWEIIAKAADEKLKKGEPTGPIPSPAAMPTRKRIEIPSTSLTRSSYPTDVDEDILNPLPISSSHVIISSLQLNHLHSQ</sequence>
<comment type="caution">
    <text evidence="5">The sequence shown here is derived from an EMBL/GenBank/DDBJ whole genome shotgun (WGS) entry which is preliminary data.</text>
</comment>